<comment type="similarity">
    <text evidence="1">Belongs to the UPF0065 (bug) family.</text>
</comment>
<sequence length="331" mass="34878">MAILAGGNKMNRISRSLWTLALLVCGVAAAHAQTGYPDRPVKIIVPIGPGGSYDLVGRQLADALSKRMGQAFVVENKAGAGTVVGTQAASQSEPDGYTLVVGGLSNMAFNSALYSKLAYDPRKDFVPVALIYKFGYVMVGRKDLPHGKLADIVAAAKANPGSISVATAGVGTGQHLVAAAFMKAAGVKFQEIPYKGSPPAFTDLLAGRIDLFFDSNAAGLPYVQSGQAKGIAVLSSKRSPLAPDVPTMSEAGVPGFDVDSWLGIFAPAKTPPDAIAKLRKEIRASLPELKERFEKSGGEVWDLPDDKLDAFVASEYDNWTKLIREAGIKLD</sequence>
<dbReference type="SUPFAM" id="SSF53850">
    <property type="entry name" value="Periplasmic binding protein-like II"/>
    <property type="match status" value="1"/>
</dbReference>
<dbReference type="Gene3D" id="3.40.190.150">
    <property type="entry name" value="Bordetella uptake gene, domain 1"/>
    <property type="match status" value="1"/>
</dbReference>
<name>A0ABU8B7D8_9BRAD</name>
<dbReference type="PANTHER" id="PTHR42928">
    <property type="entry name" value="TRICARBOXYLATE-BINDING PROTEIN"/>
    <property type="match status" value="1"/>
</dbReference>
<dbReference type="PIRSF" id="PIRSF017082">
    <property type="entry name" value="YflP"/>
    <property type="match status" value="1"/>
</dbReference>
<keyword evidence="4" id="KW-1185">Reference proteome</keyword>
<keyword evidence="3" id="KW-0675">Receptor</keyword>
<organism evidence="3 4">
    <name type="scientific">Bradyrhizobium algeriense</name>
    <dbReference type="NCBI Taxonomy" id="634784"/>
    <lineage>
        <taxon>Bacteria</taxon>
        <taxon>Pseudomonadati</taxon>
        <taxon>Pseudomonadota</taxon>
        <taxon>Alphaproteobacteria</taxon>
        <taxon>Hyphomicrobiales</taxon>
        <taxon>Nitrobacteraceae</taxon>
        <taxon>Bradyrhizobium</taxon>
    </lineage>
</organism>
<gene>
    <name evidence="3" type="ORF">V1286_001978</name>
</gene>
<dbReference type="InterPro" id="IPR042100">
    <property type="entry name" value="Bug_dom1"/>
</dbReference>
<dbReference type="EMBL" id="JAZHRV010000001">
    <property type="protein sequence ID" value="MEH2554449.1"/>
    <property type="molecule type" value="Genomic_DNA"/>
</dbReference>
<protein>
    <submittedName>
        <fullName evidence="3">Tripartite-type tricarboxylate transporter receptor subunit TctC</fullName>
    </submittedName>
</protein>
<feature type="chain" id="PRO_5046355578" evidence="2">
    <location>
        <begin position="33"/>
        <end position="331"/>
    </location>
</feature>
<proteinExistence type="inferred from homology"/>
<evidence type="ECO:0000256" key="1">
    <source>
        <dbReference type="ARBA" id="ARBA00006987"/>
    </source>
</evidence>
<dbReference type="Proteomes" id="UP001364224">
    <property type="component" value="Unassembled WGS sequence"/>
</dbReference>
<keyword evidence="2" id="KW-0732">Signal</keyword>
<accession>A0ABU8B7D8</accession>
<evidence type="ECO:0000313" key="3">
    <source>
        <dbReference type="EMBL" id="MEH2554449.1"/>
    </source>
</evidence>
<feature type="signal peptide" evidence="2">
    <location>
        <begin position="1"/>
        <end position="32"/>
    </location>
</feature>
<evidence type="ECO:0000313" key="4">
    <source>
        <dbReference type="Proteomes" id="UP001364224"/>
    </source>
</evidence>
<evidence type="ECO:0000256" key="2">
    <source>
        <dbReference type="SAM" id="SignalP"/>
    </source>
</evidence>
<dbReference type="InterPro" id="IPR005064">
    <property type="entry name" value="BUG"/>
</dbReference>
<dbReference type="Pfam" id="PF03401">
    <property type="entry name" value="TctC"/>
    <property type="match status" value="1"/>
</dbReference>
<reference evidence="3 4" key="1">
    <citation type="submission" date="2024-02" db="EMBL/GenBank/DDBJ databases">
        <title>Adaptive strategies in a cosmopolitan and abundant soil bacterium.</title>
        <authorList>
            <person name="Carini P."/>
        </authorList>
    </citation>
    <scope>NUCLEOTIDE SEQUENCE [LARGE SCALE GENOMIC DNA]</scope>
    <source>
        <strain evidence="3 4">AZCC 1608</strain>
    </source>
</reference>
<dbReference type="PANTHER" id="PTHR42928:SF5">
    <property type="entry name" value="BLR1237 PROTEIN"/>
    <property type="match status" value="1"/>
</dbReference>
<comment type="caution">
    <text evidence="3">The sequence shown here is derived from an EMBL/GenBank/DDBJ whole genome shotgun (WGS) entry which is preliminary data.</text>
</comment>
<dbReference type="Gene3D" id="3.40.190.10">
    <property type="entry name" value="Periplasmic binding protein-like II"/>
    <property type="match status" value="1"/>
</dbReference>
<dbReference type="CDD" id="cd07012">
    <property type="entry name" value="PBP2_Bug_TTT"/>
    <property type="match status" value="1"/>
</dbReference>